<dbReference type="AlphaFoldDB" id="A0A1G9NP49"/>
<feature type="transmembrane region" description="Helical" evidence="1">
    <location>
        <begin position="41"/>
        <end position="59"/>
    </location>
</feature>
<organism evidence="2 3">
    <name type="scientific">Sediminibacillus halophilus</name>
    <dbReference type="NCBI Taxonomy" id="482461"/>
    <lineage>
        <taxon>Bacteria</taxon>
        <taxon>Bacillati</taxon>
        <taxon>Bacillota</taxon>
        <taxon>Bacilli</taxon>
        <taxon>Bacillales</taxon>
        <taxon>Bacillaceae</taxon>
        <taxon>Sediminibacillus</taxon>
    </lineage>
</organism>
<sequence>MPSNKKEGIIFGLFMCFGMVCIMTLYNTALHGFSSVTPGSMAIQFLITFSVAFFAESLVGTAARKAALSLPYDKTKESNIIVAIAFCMVPVMVLIMSGYGLILTSIMAGVKGNLFKAYLKLVGLNFLVALPSQLLIVGPISRRLLKKYIKPLEKKTELNM</sequence>
<dbReference type="Pfam" id="PF11391">
    <property type="entry name" value="DUF2798"/>
    <property type="match status" value="2"/>
</dbReference>
<dbReference type="InterPro" id="IPR021529">
    <property type="entry name" value="DUF2798"/>
</dbReference>
<feature type="transmembrane region" description="Helical" evidence="1">
    <location>
        <begin position="122"/>
        <end position="140"/>
    </location>
</feature>
<dbReference type="Proteomes" id="UP000182347">
    <property type="component" value="Unassembled WGS sequence"/>
</dbReference>
<feature type="transmembrane region" description="Helical" evidence="1">
    <location>
        <begin position="80"/>
        <end position="102"/>
    </location>
</feature>
<dbReference type="OrthoDB" id="7062363at2"/>
<evidence type="ECO:0008006" key="4">
    <source>
        <dbReference type="Google" id="ProtNLM"/>
    </source>
</evidence>
<dbReference type="STRING" id="482461.SAMN05216244_1086"/>
<evidence type="ECO:0000313" key="2">
    <source>
        <dbReference type="EMBL" id="SDL88131.1"/>
    </source>
</evidence>
<keyword evidence="1" id="KW-1133">Transmembrane helix</keyword>
<evidence type="ECO:0000256" key="1">
    <source>
        <dbReference type="SAM" id="Phobius"/>
    </source>
</evidence>
<accession>A0A1G9NP49</accession>
<feature type="transmembrane region" description="Helical" evidence="1">
    <location>
        <begin position="9"/>
        <end position="29"/>
    </location>
</feature>
<keyword evidence="3" id="KW-1185">Reference proteome</keyword>
<keyword evidence="1" id="KW-0812">Transmembrane</keyword>
<dbReference type="EMBL" id="FNHF01000001">
    <property type="protein sequence ID" value="SDL88131.1"/>
    <property type="molecule type" value="Genomic_DNA"/>
</dbReference>
<reference evidence="3" key="1">
    <citation type="submission" date="2016-10" db="EMBL/GenBank/DDBJ databases">
        <authorList>
            <person name="Varghese N."/>
            <person name="Submissions S."/>
        </authorList>
    </citation>
    <scope>NUCLEOTIDE SEQUENCE [LARGE SCALE GENOMIC DNA]</scope>
    <source>
        <strain evidence="3">CGMCC 1.6199</strain>
    </source>
</reference>
<keyword evidence="1" id="KW-0472">Membrane</keyword>
<proteinExistence type="predicted"/>
<evidence type="ECO:0000313" key="3">
    <source>
        <dbReference type="Proteomes" id="UP000182347"/>
    </source>
</evidence>
<name>A0A1G9NP49_9BACI</name>
<protein>
    <recommendedName>
        <fullName evidence="4">DUF2798 domain-containing protein</fullName>
    </recommendedName>
</protein>
<gene>
    <name evidence="2" type="ORF">SAMN05216244_1086</name>
</gene>